<dbReference type="CDD" id="cd12148">
    <property type="entry name" value="fungal_TF_MHR"/>
    <property type="match status" value="1"/>
</dbReference>
<evidence type="ECO:0000256" key="3">
    <source>
        <dbReference type="SAM" id="MobiDB-lite"/>
    </source>
</evidence>
<accession>A0A2S6BSY0</accession>
<evidence type="ECO:0000256" key="2">
    <source>
        <dbReference type="ARBA" id="ARBA00023242"/>
    </source>
</evidence>
<protein>
    <recommendedName>
        <fullName evidence="4">Xylanolytic transcriptional activator regulatory domain-containing protein</fullName>
    </recommendedName>
</protein>
<comment type="caution">
    <text evidence="5">The sequence shown here is derived from an EMBL/GenBank/DDBJ whole genome shotgun (WGS) entry which is preliminary data.</text>
</comment>
<dbReference type="GO" id="GO:0006351">
    <property type="term" value="P:DNA-templated transcription"/>
    <property type="evidence" value="ECO:0007669"/>
    <property type="project" value="InterPro"/>
</dbReference>
<sequence>MLRQQNTHSSAPPWSDDVNQIDQPVSPPSSFDHRGLARSNRDLDGTLHVDENGYIRFIAGSPQWQSSRLASIEVSAAVGGSIARFPIHSINATYMEELVSALPSRRHCAELVQIYFQSYASLFHVLHDPTFRRQYEEFEQTPNRVALAWLALLYAILGAAVNALSADSPLFDLSHKQHPLDKVEELSSRYRTLAMRCLEADHYLWRHNVTTLQSLILLIYSINHSHGQSWNLLGLTHHLALSIGCHVDPSRLGVDAVQYEERRRCWAALKMLYTHQNTAMGHPGIAHAYFPSNCRAPADIDDDTLGPDTSNDALENISSTGGPTQMTYLLKKFRLYDICTEICEHVLCKSCGQLAQIRRLDGAIQREQRSWDTQFFAIARTEQQLAPHHRAHVNILRSYAHHLTLLLHQQFILRTSDAADDEDVLRWSSVRCLDAAMSILHVHAYVQNVSELQHYQWYIRGLGSFHAFHATVVLVIMCQRGLHQNRKYAIGPALRDCYVRFAGMGDLSPFCAKAAPLLQMLVAQFESAGQTNDTGPETSGRLQGSLNLHQSNDASDAQSHAAPSAFKNSAHANPGVADVHNLLNHDPPVVDDENILDWNELLAEIQPQQWVSPAVFPLAQWFNMNNNGR</sequence>
<evidence type="ECO:0000259" key="4">
    <source>
        <dbReference type="Pfam" id="PF04082"/>
    </source>
</evidence>
<keyword evidence="2" id="KW-0539">Nucleus</keyword>
<feature type="compositionally biased region" description="Polar residues" evidence="3">
    <location>
        <begin position="529"/>
        <end position="558"/>
    </location>
</feature>
<evidence type="ECO:0000256" key="1">
    <source>
        <dbReference type="ARBA" id="ARBA00004123"/>
    </source>
</evidence>
<dbReference type="Pfam" id="PF04082">
    <property type="entry name" value="Fungal_trans"/>
    <property type="match status" value="1"/>
</dbReference>
<reference evidence="6" key="1">
    <citation type="journal article" date="2017" name="bioRxiv">
        <title>Conservation of a gene cluster reveals novel cercosporin biosynthetic mechanisms and extends production to the genus Colletotrichum.</title>
        <authorList>
            <person name="de Jonge R."/>
            <person name="Ebert M.K."/>
            <person name="Huitt-Roehl C.R."/>
            <person name="Pal P."/>
            <person name="Suttle J.C."/>
            <person name="Spanner R.E."/>
            <person name="Neubauer J.D."/>
            <person name="Jurick W.M.II."/>
            <person name="Stott K.A."/>
            <person name="Secor G.A."/>
            <person name="Thomma B.P.H.J."/>
            <person name="Van de Peer Y."/>
            <person name="Townsend C.A."/>
            <person name="Bolton M.D."/>
        </authorList>
    </citation>
    <scope>NUCLEOTIDE SEQUENCE [LARGE SCALE GENOMIC DNA]</scope>
    <source>
        <strain evidence="6">CBS538.71</strain>
    </source>
</reference>
<feature type="region of interest" description="Disordered" evidence="3">
    <location>
        <begin position="1"/>
        <end position="37"/>
    </location>
</feature>
<feature type="region of interest" description="Disordered" evidence="3">
    <location>
        <begin position="529"/>
        <end position="570"/>
    </location>
</feature>
<dbReference type="GO" id="GO:0008270">
    <property type="term" value="F:zinc ion binding"/>
    <property type="evidence" value="ECO:0007669"/>
    <property type="project" value="InterPro"/>
</dbReference>
<evidence type="ECO:0000313" key="6">
    <source>
        <dbReference type="Proteomes" id="UP000237631"/>
    </source>
</evidence>
<dbReference type="OrthoDB" id="3870653at2759"/>
<dbReference type="GO" id="GO:0003677">
    <property type="term" value="F:DNA binding"/>
    <property type="evidence" value="ECO:0007669"/>
    <property type="project" value="InterPro"/>
</dbReference>
<dbReference type="Proteomes" id="UP000237631">
    <property type="component" value="Unassembled WGS sequence"/>
</dbReference>
<dbReference type="PANTHER" id="PTHR31001">
    <property type="entry name" value="UNCHARACTERIZED TRANSCRIPTIONAL REGULATORY PROTEIN"/>
    <property type="match status" value="1"/>
</dbReference>
<comment type="subcellular location">
    <subcellularLocation>
        <location evidence="1">Nucleus</location>
    </subcellularLocation>
</comment>
<organism evidence="5 6">
    <name type="scientific">Cercospora berteroae</name>
    <dbReference type="NCBI Taxonomy" id="357750"/>
    <lineage>
        <taxon>Eukaryota</taxon>
        <taxon>Fungi</taxon>
        <taxon>Dikarya</taxon>
        <taxon>Ascomycota</taxon>
        <taxon>Pezizomycotina</taxon>
        <taxon>Dothideomycetes</taxon>
        <taxon>Dothideomycetidae</taxon>
        <taxon>Mycosphaerellales</taxon>
        <taxon>Mycosphaerellaceae</taxon>
        <taxon>Cercospora</taxon>
    </lineage>
</organism>
<evidence type="ECO:0000313" key="5">
    <source>
        <dbReference type="EMBL" id="PPJ50571.1"/>
    </source>
</evidence>
<keyword evidence="6" id="KW-1185">Reference proteome</keyword>
<dbReference type="InterPro" id="IPR050613">
    <property type="entry name" value="Sec_Metabolite_Reg"/>
</dbReference>
<feature type="domain" description="Xylanolytic transcriptional activator regulatory" evidence="4">
    <location>
        <begin position="113"/>
        <end position="327"/>
    </location>
</feature>
<dbReference type="EMBL" id="PNEN01001781">
    <property type="protein sequence ID" value="PPJ50571.1"/>
    <property type="molecule type" value="Genomic_DNA"/>
</dbReference>
<dbReference type="PANTHER" id="PTHR31001:SF40">
    <property type="entry name" value="ZN(II)2CYS6 TRANSCRIPTION FACTOR (EUROFUNG)"/>
    <property type="match status" value="1"/>
</dbReference>
<dbReference type="AlphaFoldDB" id="A0A2S6BSY0"/>
<dbReference type="InterPro" id="IPR007219">
    <property type="entry name" value="XnlR_reg_dom"/>
</dbReference>
<dbReference type="STRING" id="357750.A0A2S6BSY0"/>
<gene>
    <name evidence="5" type="ORF">CBER1_06278</name>
</gene>
<proteinExistence type="predicted"/>
<feature type="compositionally biased region" description="Polar residues" evidence="3">
    <location>
        <begin position="1"/>
        <end position="23"/>
    </location>
</feature>
<dbReference type="GO" id="GO:0005634">
    <property type="term" value="C:nucleus"/>
    <property type="evidence" value="ECO:0007669"/>
    <property type="project" value="UniProtKB-SubCell"/>
</dbReference>
<name>A0A2S6BSY0_9PEZI</name>